<keyword evidence="4 15" id="KW-0812">Transmembrane</keyword>
<feature type="domain" description="BZIP" evidence="16">
    <location>
        <begin position="60"/>
        <end position="120"/>
    </location>
</feature>
<keyword evidence="6 15" id="KW-1133">Transmembrane helix</keyword>
<evidence type="ECO:0000256" key="10">
    <source>
        <dbReference type="ARBA" id="ARBA00023163"/>
    </source>
</evidence>
<dbReference type="FunFam" id="1.20.5.170:FF:000085">
    <property type="entry name" value="bZIP transcription factor 49"/>
    <property type="match status" value="1"/>
</dbReference>
<evidence type="ECO:0000256" key="3">
    <source>
        <dbReference type="ARBA" id="ARBA00007163"/>
    </source>
</evidence>
<comment type="similarity">
    <text evidence="3">Belongs to the bZIP family.</text>
</comment>
<evidence type="ECO:0000256" key="12">
    <source>
        <dbReference type="ARBA" id="ARBA00023242"/>
    </source>
</evidence>
<evidence type="ECO:0000256" key="7">
    <source>
        <dbReference type="ARBA" id="ARBA00023015"/>
    </source>
</evidence>
<dbReference type="GO" id="GO:0005789">
    <property type="term" value="C:endoplasmic reticulum membrane"/>
    <property type="evidence" value="ECO:0007669"/>
    <property type="project" value="UniProtKB-SubCell"/>
</dbReference>
<accession>A0AAD7PZK3</accession>
<evidence type="ECO:0000313" key="18">
    <source>
        <dbReference type="Proteomes" id="UP001163823"/>
    </source>
</evidence>
<feature type="transmembrane region" description="Helical" evidence="15">
    <location>
        <begin position="195"/>
        <end position="217"/>
    </location>
</feature>
<name>A0AAD7PZK3_QUISA</name>
<dbReference type="SMART" id="SM00338">
    <property type="entry name" value="BRLZ"/>
    <property type="match status" value="1"/>
</dbReference>
<comment type="caution">
    <text evidence="17">The sequence shown here is derived from an EMBL/GenBank/DDBJ whole genome shotgun (WGS) entry which is preliminary data.</text>
</comment>
<dbReference type="GO" id="GO:0006950">
    <property type="term" value="P:response to stress"/>
    <property type="evidence" value="ECO:0007669"/>
    <property type="project" value="UniProtKB-ARBA"/>
</dbReference>
<dbReference type="GO" id="GO:0003700">
    <property type="term" value="F:DNA-binding transcription factor activity"/>
    <property type="evidence" value="ECO:0007669"/>
    <property type="project" value="InterPro"/>
</dbReference>
<dbReference type="Gene3D" id="1.20.5.170">
    <property type="match status" value="1"/>
</dbReference>
<keyword evidence="7" id="KW-0805">Transcription regulation</keyword>
<evidence type="ECO:0000259" key="16">
    <source>
        <dbReference type="PROSITE" id="PS50217"/>
    </source>
</evidence>
<dbReference type="InterPro" id="IPR004827">
    <property type="entry name" value="bZIP"/>
</dbReference>
<evidence type="ECO:0000313" key="17">
    <source>
        <dbReference type="EMBL" id="KAJ7972071.1"/>
    </source>
</evidence>
<dbReference type="PANTHER" id="PTHR47416:SF3">
    <property type="entry name" value="BZIP TRANSCRIPTION FACTOR 17-RELATED"/>
    <property type="match status" value="1"/>
</dbReference>
<evidence type="ECO:0000256" key="13">
    <source>
        <dbReference type="ARBA" id="ARBA00065888"/>
    </source>
</evidence>
<dbReference type="KEGG" id="qsa:O6P43_010013"/>
<keyword evidence="11" id="KW-0325">Glycoprotein</keyword>
<evidence type="ECO:0000256" key="9">
    <source>
        <dbReference type="ARBA" id="ARBA00023136"/>
    </source>
</evidence>
<dbReference type="InterPro" id="IPR046347">
    <property type="entry name" value="bZIP_sf"/>
</dbReference>
<evidence type="ECO:0000256" key="1">
    <source>
        <dbReference type="ARBA" id="ARBA00004123"/>
    </source>
</evidence>
<dbReference type="CDD" id="cd14704">
    <property type="entry name" value="bZIP_HY5-like"/>
    <property type="match status" value="1"/>
</dbReference>
<sequence length="575" mass="63405">MILLIRMLNWRKMESNSVLKRKKEHLEGNAETRTTKCRKSLIPAGNANQQCSPNDMNQEDEKRKARLMRNRESALLSRQRKKHYVEELEGKVRTMNSTIAELNNKISYVMAENATLRHQLSGGGMCPPPATGMFPHPSVAPMAYPWMPRAPYVVKSQGSQAPLVPIPRLKPQQPLSASKVKKPESKKTVGKTKKVASISFLGLFFFILLFGGLVPMVNVKFRGIWSDASGRSTYVSDGFYSQHRGRVLHVNDHLNGSQGGKQVGFSSGKFDVSDRTNYERSCIGGEQLEYKHIRQGSQPVPGSDECIHWGNASESLVASLYVPRNDKLVKIDGNLIIHSVLASEKAMASHAAPQKKDNRETGLALARDQLSALAIPEVGRNWGGHPHLYRNPAEQHKALASGSAEMLKNHIKSTATDGKLQQWFHEGFAGPMLSSGMCTEVFQFDVSPIPGAIIPSSSVANITTENHQNDTKLNKGRNRRILHGIPVSVTGSHLNTTEEHVRRISQNNNFHGNKAVSSMVVSVLVDPREAGGSDVDGVIRPKSLSRIFVVVLIDSVKYVTHSCTLPHSAPHLVIT</sequence>
<keyword evidence="18" id="KW-1185">Reference proteome</keyword>
<evidence type="ECO:0000256" key="5">
    <source>
        <dbReference type="ARBA" id="ARBA00022824"/>
    </source>
</evidence>
<feature type="region of interest" description="Disordered" evidence="14">
    <location>
        <begin position="164"/>
        <end position="188"/>
    </location>
</feature>
<keyword evidence="10" id="KW-0804">Transcription</keyword>
<evidence type="ECO:0000256" key="11">
    <source>
        <dbReference type="ARBA" id="ARBA00023180"/>
    </source>
</evidence>
<keyword evidence="8" id="KW-0238">DNA-binding</keyword>
<gene>
    <name evidence="17" type="ORF">O6P43_010013</name>
</gene>
<evidence type="ECO:0000256" key="4">
    <source>
        <dbReference type="ARBA" id="ARBA00022692"/>
    </source>
</evidence>
<dbReference type="GO" id="GO:0003677">
    <property type="term" value="F:DNA binding"/>
    <property type="evidence" value="ECO:0007669"/>
    <property type="project" value="UniProtKB-KW"/>
</dbReference>
<dbReference type="Pfam" id="PF00170">
    <property type="entry name" value="bZIP_1"/>
    <property type="match status" value="1"/>
</dbReference>
<keyword evidence="5" id="KW-0256">Endoplasmic reticulum</keyword>
<dbReference type="Proteomes" id="UP001163823">
    <property type="component" value="Chromosome 4"/>
</dbReference>
<comment type="subcellular location">
    <subcellularLocation>
        <location evidence="2">Endoplasmic reticulum membrane</location>
        <topology evidence="2">Single-pass membrane protein</topology>
    </subcellularLocation>
    <subcellularLocation>
        <location evidence="1">Nucleus</location>
    </subcellularLocation>
</comment>
<dbReference type="GO" id="GO:0005634">
    <property type="term" value="C:nucleus"/>
    <property type="evidence" value="ECO:0007669"/>
    <property type="project" value="UniProtKB-SubCell"/>
</dbReference>
<dbReference type="EMBL" id="JARAOO010000004">
    <property type="protein sequence ID" value="KAJ7972071.1"/>
    <property type="molecule type" value="Genomic_DNA"/>
</dbReference>
<dbReference type="PROSITE" id="PS50217">
    <property type="entry name" value="BZIP"/>
    <property type="match status" value="1"/>
</dbReference>
<keyword evidence="9 15" id="KW-0472">Membrane</keyword>
<organism evidence="17 18">
    <name type="scientific">Quillaja saponaria</name>
    <name type="common">Soap bark tree</name>
    <dbReference type="NCBI Taxonomy" id="32244"/>
    <lineage>
        <taxon>Eukaryota</taxon>
        <taxon>Viridiplantae</taxon>
        <taxon>Streptophyta</taxon>
        <taxon>Embryophyta</taxon>
        <taxon>Tracheophyta</taxon>
        <taxon>Spermatophyta</taxon>
        <taxon>Magnoliopsida</taxon>
        <taxon>eudicotyledons</taxon>
        <taxon>Gunneridae</taxon>
        <taxon>Pentapetalae</taxon>
        <taxon>rosids</taxon>
        <taxon>fabids</taxon>
        <taxon>Fabales</taxon>
        <taxon>Quillajaceae</taxon>
        <taxon>Quillaja</taxon>
    </lineage>
</organism>
<evidence type="ECO:0000256" key="8">
    <source>
        <dbReference type="ARBA" id="ARBA00023125"/>
    </source>
</evidence>
<evidence type="ECO:0000256" key="14">
    <source>
        <dbReference type="SAM" id="MobiDB-lite"/>
    </source>
</evidence>
<evidence type="ECO:0000256" key="2">
    <source>
        <dbReference type="ARBA" id="ARBA00004389"/>
    </source>
</evidence>
<proteinExistence type="inferred from homology"/>
<evidence type="ECO:0000256" key="6">
    <source>
        <dbReference type="ARBA" id="ARBA00022989"/>
    </source>
</evidence>
<dbReference type="SUPFAM" id="SSF57959">
    <property type="entry name" value="Leucine zipper domain"/>
    <property type="match status" value="1"/>
</dbReference>
<comment type="subunit">
    <text evidence="13">Interacts with BZIP28.</text>
</comment>
<keyword evidence="12" id="KW-0539">Nucleus</keyword>
<dbReference type="PANTHER" id="PTHR47416">
    <property type="entry name" value="BASIC-LEUCINE ZIPPER TRANSCRIPTION FACTOR F-RELATED"/>
    <property type="match status" value="1"/>
</dbReference>
<evidence type="ECO:0000256" key="15">
    <source>
        <dbReference type="SAM" id="Phobius"/>
    </source>
</evidence>
<protein>
    <submittedName>
        <fullName evidence="17">BZIP transcription factor</fullName>
    </submittedName>
</protein>
<reference evidence="17" key="1">
    <citation type="journal article" date="2023" name="Science">
        <title>Elucidation of the pathway for biosynthesis of saponin adjuvants from the soapbark tree.</title>
        <authorList>
            <person name="Reed J."/>
            <person name="Orme A."/>
            <person name="El-Demerdash A."/>
            <person name="Owen C."/>
            <person name="Martin L.B.B."/>
            <person name="Misra R.C."/>
            <person name="Kikuchi S."/>
            <person name="Rejzek M."/>
            <person name="Martin A.C."/>
            <person name="Harkess A."/>
            <person name="Leebens-Mack J."/>
            <person name="Louveau T."/>
            <person name="Stephenson M.J."/>
            <person name="Osbourn A."/>
        </authorList>
    </citation>
    <scope>NUCLEOTIDE SEQUENCE</scope>
    <source>
        <strain evidence="17">S10</strain>
    </source>
</reference>
<dbReference type="AlphaFoldDB" id="A0AAD7PZK3"/>